<dbReference type="SUPFAM" id="SSF51182">
    <property type="entry name" value="RmlC-like cupins"/>
    <property type="match status" value="1"/>
</dbReference>
<dbReference type="InterPro" id="IPR014710">
    <property type="entry name" value="RmlC-like_jellyroll"/>
</dbReference>
<dbReference type="EMBL" id="UINC01137527">
    <property type="protein sequence ID" value="SVD22919.1"/>
    <property type="molecule type" value="Genomic_DNA"/>
</dbReference>
<evidence type="ECO:0000313" key="1">
    <source>
        <dbReference type="EMBL" id="SVD22919.1"/>
    </source>
</evidence>
<dbReference type="InterPro" id="IPR031723">
    <property type="entry name" value="DMSP_lyase"/>
</dbReference>
<reference evidence="1" key="1">
    <citation type="submission" date="2018-05" db="EMBL/GenBank/DDBJ databases">
        <authorList>
            <person name="Lanie J.A."/>
            <person name="Ng W.-L."/>
            <person name="Kazmierczak K.M."/>
            <person name="Andrzejewski T.M."/>
            <person name="Davidsen T.M."/>
            <person name="Wayne K.J."/>
            <person name="Tettelin H."/>
            <person name="Glass J.I."/>
            <person name="Rusch D."/>
            <person name="Podicherti R."/>
            <person name="Tsui H.-C.T."/>
            <person name="Winkler M.E."/>
        </authorList>
    </citation>
    <scope>NUCLEOTIDE SEQUENCE</scope>
</reference>
<evidence type="ECO:0008006" key="2">
    <source>
        <dbReference type="Google" id="ProtNLM"/>
    </source>
</evidence>
<gene>
    <name evidence="1" type="ORF">METZ01_LOCUS375773</name>
</gene>
<dbReference type="GO" id="GO:0047869">
    <property type="term" value="F:dimethylpropiothetin dethiomethylase activity"/>
    <property type="evidence" value="ECO:0007669"/>
    <property type="project" value="InterPro"/>
</dbReference>
<proteinExistence type="predicted"/>
<dbReference type="Pfam" id="PF16867">
    <property type="entry name" value="DMSP_lyase"/>
    <property type="match status" value="1"/>
</dbReference>
<sequence length="193" mass="22974">MKKLFIDLKNEIYQLWENNLELSNFTKLPKDLIYNEVQPNYILPAKKLENWQSHSLETMRVHDIIKQLSPYVNWKQTYEEKDVGKSFLEKYGYFELFGPTGHFLTNKMSLYVIFLDAENFYTWHNHEAEELYFVLSGSAKFESKADESEILTPLKTRFHKSFQPHSLTTHNEKCLSLVAWRDKLNSEIKVVKN</sequence>
<accession>A0A382TLD4</accession>
<dbReference type="CDD" id="cd20282">
    <property type="entry name" value="cupin_DddQ"/>
    <property type="match status" value="1"/>
</dbReference>
<dbReference type="InterPro" id="IPR011051">
    <property type="entry name" value="RmlC_Cupin_sf"/>
</dbReference>
<protein>
    <recommendedName>
        <fullName evidence="2">Cupin 2 conserved barrel domain-containing protein</fullName>
    </recommendedName>
</protein>
<name>A0A382TLD4_9ZZZZ</name>
<dbReference type="Gene3D" id="2.60.120.10">
    <property type="entry name" value="Jelly Rolls"/>
    <property type="match status" value="1"/>
</dbReference>
<dbReference type="AlphaFoldDB" id="A0A382TLD4"/>
<organism evidence="1">
    <name type="scientific">marine metagenome</name>
    <dbReference type="NCBI Taxonomy" id="408172"/>
    <lineage>
        <taxon>unclassified sequences</taxon>
        <taxon>metagenomes</taxon>
        <taxon>ecological metagenomes</taxon>
    </lineage>
</organism>